<evidence type="ECO:0000313" key="2">
    <source>
        <dbReference type="EMBL" id="SHN64959.1"/>
    </source>
</evidence>
<dbReference type="EMBL" id="FRDI01000006">
    <property type="protein sequence ID" value="SHN64959.1"/>
    <property type="molecule type" value="Genomic_DNA"/>
</dbReference>
<keyword evidence="3" id="KW-1185">Reference proteome</keyword>
<reference evidence="2 3" key="1">
    <citation type="submission" date="2016-12" db="EMBL/GenBank/DDBJ databases">
        <authorList>
            <person name="Song W.-J."/>
            <person name="Kurnit D.M."/>
        </authorList>
    </citation>
    <scope>NUCLEOTIDE SEQUENCE [LARGE SCALE GENOMIC DNA]</scope>
    <source>
        <strain evidence="2 3">DSM 11393</strain>
    </source>
</reference>
<evidence type="ECO:0008006" key="4">
    <source>
        <dbReference type="Google" id="ProtNLM"/>
    </source>
</evidence>
<gene>
    <name evidence="2" type="ORF">SAMN02745728_01478</name>
</gene>
<keyword evidence="1" id="KW-0472">Membrane</keyword>
<feature type="transmembrane region" description="Helical" evidence="1">
    <location>
        <begin position="64"/>
        <end position="84"/>
    </location>
</feature>
<dbReference type="Proteomes" id="UP000186469">
    <property type="component" value="Unassembled WGS sequence"/>
</dbReference>
<protein>
    <recommendedName>
        <fullName evidence="4">DUF4234 domain-containing protein</fullName>
    </recommendedName>
</protein>
<proteinExistence type="predicted"/>
<evidence type="ECO:0000256" key="1">
    <source>
        <dbReference type="SAM" id="Phobius"/>
    </source>
</evidence>
<dbReference type="STRING" id="1121455.SAMN02745728_01478"/>
<name>A0A1M7T2N1_9BACT</name>
<evidence type="ECO:0000313" key="3">
    <source>
        <dbReference type="Proteomes" id="UP000186469"/>
    </source>
</evidence>
<dbReference type="RefSeq" id="WP_072697168.1">
    <property type="nucleotide sequence ID" value="NZ_FRDI01000006.1"/>
</dbReference>
<organism evidence="2 3">
    <name type="scientific">Desulfovibrio litoralis DSM 11393</name>
    <dbReference type="NCBI Taxonomy" id="1121455"/>
    <lineage>
        <taxon>Bacteria</taxon>
        <taxon>Pseudomonadati</taxon>
        <taxon>Thermodesulfobacteriota</taxon>
        <taxon>Desulfovibrionia</taxon>
        <taxon>Desulfovibrionales</taxon>
        <taxon>Desulfovibrionaceae</taxon>
        <taxon>Desulfovibrio</taxon>
    </lineage>
</organism>
<keyword evidence="1" id="KW-1133">Transmembrane helix</keyword>
<sequence>MHAGFQDTTQNKIIDDNTLETEQSLVSFIFLTIITLGFYNYYWLLNLVKRLNKLQQKTICSPSLVIISVCLSAWWGVLYTAQFIFHYTQYSSAVELLGLINSLLDLFILIKIKQTLLSLVKEKRSHLQVLWIVLFQEYYYYYVIRKTVKKNEKLLSNA</sequence>
<dbReference type="AlphaFoldDB" id="A0A1M7T2N1"/>
<keyword evidence="1" id="KW-0812">Transmembrane</keyword>
<accession>A0A1M7T2N1</accession>
<feature type="transmembrane region" description="Helical" evidence="1">
    <location>
        <begin position="25"/>
        <end position="44"/>
    </location>
</feature>